<evidence type="ECO:0000313" key="2">
    <source>
        <dbReference type="EMBL" id="AAK64564.1"/>
    </source>
</evidence>
<evidence type="ECO:0000256" key="1">
    <source>
        <dbReference type="SAM" id="MobiDB-lite"/>
    </source>
</evidence>
<dbReference type="AlphaFoldDB" id="Q93LP6"/>
<proteinExistence type="predicted"/>
<name>Q93LP6_BACTU</name>
<feature type="region of interest" description="Disordered" evidence="1">
    <location>
        <begin position="137"/>
        <end position="167"/>
    </location>
</feature>
<organism evidence="2">
    <name type="scientific">Bacillus thuringiensis</name>
    <dbReference type="NCBI Taxonomy" id="1428"/>
    <lineage>
        <taxon>Bacteria</taxon>
        <taxon>Bacillati</taxon>
        <taxon>Bacillota</taxon>
        <taxon>Bacilli</taxon>
        <taxon>Bacillales</taxon>
        <taxon>Bacillaceae</taxon>
        <taxon>Bacillus</taxon>
        <taxon>Bacillus cereus group</taxon>
    </lineage>
</organism>
<accession>Q93LP6</accession>
<reference evidence="2" key="3">
    <citation type="journal article" date="2004" name="Appl. Environ. Microbiol.">
        <title>Binary toxins from Bacillus thuringiensis active against the western corn rootworm, Diabrotica virgifera virgifera LeConte.</title>
        <authorList>
            <person name="Baum J.A."/>
            <person name="Chu C.R."/>
            <person name="Rupar M."/>
            <person name="Brown G.R."/>
            <person name="Donovan W.P."/>
            <person name="Huesing J.E."/>
            <person name="Ilagan O."/>
            <person name="Malvar T.M."/>
            <person name="Pleau M."/>
            <person name="Walters M."/>
            <person name="Vaughn T."/>
        </authorList>
    </citation>
    <scope>NUCLEOTIDE SEQUENCE</scope>
    <source>
        <strain evidence="2">EG4851</strain>
    </source>
</reference>
<sequence>MTIINILDYADSYLRAAIKKYGGYPSSSKARFLSTPKISEPEWYYPAKESVNAYEIGKQSGSYPNHSSTSQNFNVPIRYPVSTTSSTKTINGFKTDKSISKNLNLNLGINAKIPNINIPGGFEIEVKPGAEVSRNVKTNQTVDFSSTSEKTQNTNDTPSDTTQSFSCPPNTKATYIVIYFGGEPKVEVTAVTDIIGNGSGIGTDPTTGQEKSQRNVLATLDYSKEGQAGKKYTMMVTADQLATKIPGYNPPPRVEQDRSHNALTIHSDLIVNLKEDFAYEIIVKFENLSYSTLFNEDLFIYRFDKNHNLLIEKTVGSLFETNLHADIFYEHIESELE</sequence>
<reference evidence="2" key="2">
    <citation type="submission" date="2001-06" db="EMBL/GenBank/DDBJ databases">
        <title>Coleopteran-toxic polypeptide compositions and insect-resistant transgenic plants.</title>
        <authorList>
            <person name="Rupar M.J."/>
            <person name="Donovan W.P."/>
            <person name="Chu C.-R."/>
            <person name="Pease E."/>
            <person name="Slaney A.C."/>
            <person name="Malvar T.M."/>
            <person name="Baum J.A."/>
        </authorList>
    </citation>
    <scope>NUCLEOTIDE SEQUENCE</scope>
    <source>
        <strain evidence="2">EG4851</strain>
    </source>
</reference>
<protein>
    <submittedName>
        <fullName evidence="2">Crystal protein ET84</fullName>
    </submittedName>
</protein>
<reference evidence="2" key="1">
    <citation type="submission" date="2001-05" db="EMBL/GenBank/DDBJ databases">
        <authorList>
            <person name="Baum J."/>
        </authorList>
    </citation>
    <scope>NUCLEOTIDE SEQUENCE</scope>
    <source>
        <strain evidence="2">EG4851</strain>
    </source>
</reference>
<dbReference type="EMBL" id="AY036016">
    <property type="protein sequence ID" value="AAK64564.1"/>
    <property type="molecule type" value="Genomic_DNA"/>
</dbReference>
<dbReference type="Gene3D" id="2.170.15.10">
    <property type="entry name" value="Proaerolysin, chain A, domain 3"/>
    <property type="match status" value="1"/>
</dbReference>